<evidence type="ECO:0000313" key="4">
    <source>
        <dbReference type="Ensembl" id="ENSHHUP00000056600.1"/>
    </source>
</evidence>
<accession>A0A4W5P4Z0</accession>
<sequence length="182" mass="19842">MKLLLVSALLGCLATAYAVPAEGIVRWCVKSDQELKKCHDLAAKVALFSCVKRDSSIDCIKAIKDSEADAITLDGGDIYTAGLPNYDLQPIIAEDYDLDTCYYAVAVAKKGTDFGFLTLRGKKSCHTGLGKSAGWNIPIGTLVTEGQIQWAGIEDKPVESGEWLQCFGEVYSFHSSIRDYYV</sequence>
<keyword evidence="2" id="KW-0732">Signal</keyword>
<dbReference type="Gene3D" id="3.40.190.10">
    <property type="entry name" value="Periplasmic binding protein-like II"/>
    <property type="match status" value="1"/>
</dbReference>
<dbReference type="GO" id="GO:0005615">
    <property type="term" value="C:extracellular space"/>
    <property type="evidence" value="ECO:0007669"/>
    <property type="project" value="TreeGrafter"/>
</dbReference>
<dbReference type="PROSITE" id="PS51408">
    <property type="entry name" value="TRANSFERRIN_LIKE_4"/>
    <property type="match status" value="1"/>
</dbReference>
<name>A0A4W5P4Z0_9TELE</name>
<reference evidence="4" key="2">
    <citation type="submission" date="2025-08" db="UniProtKB">
        <authorList>
            <consortium name="Ensembl"/>
        </authorList>
    </citation>
    <scope>IDENTIFICATION</scope>
</reference>
<dbReference type="Ensembl" id="ENSHHUT00000058551.1">
    <property type="protein sequence ID" value="ENSHHUP00000056600.1"/>
    <property type="gene ID" value="ENSHHUG00000033777.1"/>
</dbReference>
<dbReference type="PROSITE" id="PS00205">
    <property type="entry name" value="TRANSFERRIN_LIKE_1"/>
    <property type="match status" value="1"/>
</dbReference>
<dbReference type="STRING" id="62062.ENSHHUP00000056600"/>
<evidence type="ECO:0000256" key="1">
    <source>
        <dbReference type="ARBA" id="ARBA00022737"/>
    </source>
</evidence>
<dbReference type="PRINTS" id="PR00422">
    <property type="entry name" value="TRANSFERRIN"/>
</dbReference>
<dbReference type="GO" id="GO:0005886">
    <property type="term" value="C:plasma membrane"/>
    <property type="evidence" value="ECO:0007669"/>
    <property type="project" value="TreeGrafter"/>
</dbReference>
<feature type="signal peptide" evidence="2">
    <location>
        <begin position="1"/>
        <end position="18"/>
    </location>
</feature>
<dbReference type="GO" id="GO:0055037">
    <property type="term" value="C:recycling endosome"/>
    <property type="evidence" value="ECO:0007669"/>
    <property type="project" value="TreeGrafter"/>
</dbReference>
<keyword evidence="1" id="KW-0677">Repeat</keyword>
<dbReference type="AlphaFoldDB" id="A0A4W5P4Z0"/>
<dbReference type="Pfam" id="PF00405">
    <property type="entry name" value="Transferrin"/>
    <property type="match status" value="1"/>
</dbReference>
<reference evidence="4" key="3">
    <citation type="submission" date="2025-09" db="UniProtKB">
        <authorList>
            <consortium name="Ensembl"/>
        </authorList>
    </citation>
    <scope>IDENTIFICATION</scope>
</reference>
<dbReference type="InterPro" id="IPR001156">
    <property type="entry name" value="Transferrin-like_dom"/>
</dbReference>
<dbReference type="PANTHER" id="PTHR11485">
    <property type="entry name" value="TRANSFERRIN"/>
    <property type="match status" value="1"/>
</dbReference>
<keyword evidence="5" id="KW-1185">Reference proteome</keyword>
<proteinExistence type="predicted"/>
<evidence type="ECO:0000313" key="5">
    <source>
        <dbReference type="Proteomes" id="UP000314982"/>
    </source>
</evidence>
<feature type="chain" id="PRO_5021338373" description="Transferrin-like domain-containing protein" evidence="2">
    <location>
        <begin position="19"/>
        <end position="182"/>
    </location>
</feature>
<dbReference type="SMART" id="SM00094">
    <property type="entry name" value="TR_FER"/>
    <property type="match status" value="1"/>
</dbReference>
<dbReference type="PANTHER" id="PTHR11485:SF29">
    <property type="entry name" value="TRANSFERRIN 2"/>
    <property type="match status" value="1"/>
</dbReference>
<dbReference type="SUPFAM" id="SSF53850">
    <property type="entry name" value="Periplasmic binding protein-like II"/>
    <property type="match status" value="1"/>
</dbReference>
<evidence type="ECO:0000259" key="3">
    <source>
        <dbReference type="PROSITE" id="PS51408"/>
    </source>
</evidence>
<protein>
    <recommendedName>
        <fullName evidence="3">Transferrin-like domain-containing protein</fullName>
    </recommendedName>
</protein>
<feature type="domain" description="Transferrin-like" evidence="3">
    <location>
        <begin position="25"/>
        <end position="182"/>
    </location>
</feature>
<dbReference type="GO" id="GO:0005769">
    <property type="term" value="C:early endosome"/>
    <property type="evidence" value="ECO:0007669"/>
    <property type="project" value="TreeGrafter"/>
</dbReference>
<reference evidence="5" key="1">
    <citation type="submission" date="2018-06" db="EMBL/GenBank/DDBJ databases">
        <title>Genome assembly of Danube salmon.</title>
        <authorList>
            <person name="Macqueen D.J."/>
            <person name="Gundappa M.K."/>
        </authorList>
    </citation>
    <scope>NUCLEOTIDE SEQUENCE [LARGE SCALE GENOMIC DNA]</scope>
</reference>
<dbReference type="Proteomes" id="UP000314982">
    <property type="component" value="Unassembled WGS sequence"/>
</dbReference>
<organism evidence="4 5">
    <name type="scientific">Hucho hucho</name>
    <name type="common">huchen</name>
    <dbReference type="NCBI Taxonomy" id="62062"/>
    <lineage>
        <taxon>Eukaryota</taxon>
        <taxon>Metazoa</taxon>
        <taxon>Chordata</taxon>
        <taxon>Craniata</taxon>
        <taxon>Vertebrata</taxon>
        <taxon>Euteleostomi</taxon>
        <taxon>Actinopterygii</taxon>
        <taxon>Neopterygii</taxon>
        <taxon>Teleostei</taxon>
        <taxon>Protacanthopterygii</taxon>
        <taxon>Salmoniformes</taxon>
        <taxon>Salmonidae</taxon>
        <taxon>Salmoninae</taxon>
        <taxon>Hucho</taxon>
    </lineage>
</organism>
<dbReference type="InterPro" id="IPR018195">
    <property type="entry name" value="Transferrin_Fe_BS"/>
</dbReference>
<dbReference type="GeneTree" id="ENSGT00940000156055"/>
<dbReference type="GO" id="GO:0006826">
    <property type="term" value="P:iron ion transport"/>
    <property type="evidence" value="ECO:0007669"/>
    <property type="project" value="TreeGrafter"/>
</dbReference>
<evidence type="ECO:0000256" key="2">
    <source>
        <dbReference type="SAM" id="SignalP"/>
    </source>
</evidence>